<sequence>MKRLFLGLLIVTFLIGCGYKPASYYTKNALGNKIYAEVSISRQDPRNSVLIKDAVNEAIVSRFGAKLVAKEQADSVLHVKINGIGFSPTVYDKYGYVVAYKVTVVLAIDYEDEAKKIQKLTATGEYDFSIESNSVVSDNNRFDAIRYASQDALDEFVSKIAIKGLRNGNNNQ</sequence>
<dbReference type="KEGG" id="suls:Sdiek1_2083"/>
<evidence type="ECO:0000313" key="2">
    <source>
        <dbReference type="Proteomes" id="UP000196005"/>
    </source>
</evidence>
<organism evidence="1 2">
    <name type="scientific">Sulfurospirillum diekertiae</name>
    <dbReference type="NCBI Taxonomy" id="1854492"/>
    <lineage>
        <taxon>Bacteria</taxon>
        <taxon>Pseudomonadati</taxon>
        <taxon>Campylobacterota</taxon>
        <taxon>Epsilonproteobacteria</taxon>
        <taxon>Campylobacterales</taxon>
        <taxon>Sulfurospirillaceae</taxon>
        <taxon>Sulfurospirillum</taxon>
    </lineage>
</organism>
<evidence type="ECO:0000313" key="1">
    <source>
        <dbReference type="EMBL" id="ARU49242.1"/>
    </source>
</evidence>
<accession>A0A1Y0HMC3</accession>
<dbReference type="GO" id="GO:0043165">
    <property type="term" value="P:Gram-negative-bacterium-type cell outer membrane assembly"/>
    <property type="evidence" value="ECO:0007669"/>
    <property type="project" value="InterPro"/>
</dbReference>
<dbReference type="EMBL" id="CP021416">
    <property type="protein sequence ID" value="ARU49242.1"/>
    <property type="molecule type" value="Genomic_DNA"/>
</dbReference>
<reference evidence="2" key="1">
    <citation type="submission" date="2017-05" db="EMBL/GenBank/DDBJ databases">
        <title>Dechlorination kinetics govern the competition between two new strains of the genus Sulfurospirillum.</title>
        <authorList>
            <person name="Buttet G.F."/>
            <person name="Murray A.M."/>
            <person name="Goris T."/>
            <person name="Burion M."/>
            <person name="Lin B."/>
            <person name="Rolle M."/>
            <person name="Maillard J."/>
        </authorList>
    </citation>
    <scope>NUCLEOTIDE SEQUENCE [LARGE SCALE GENOMIC DNA]</scope>
    <source>
        <strain evidence="2">SL2-1</strain>
    </source>
</reference>
<dbReference type="InterPro" id="IPR007485">
    <property type="entry name" value="LPS_assembly_LptE"/>
</dbReference>
<dbReference type="Pfam" id="PF04390">
    <property type="entry name" value="LptE"/>
    <property type="match status" value="1"/>
</dbReference>
<dbReference type="Gene3D" id="3.30.160.150">
    <property type="entry name" value="Lipoprotein like domain"/>
    <property type="match status" value="1"/>
</dbReference>
<dbReference type="GO" id="GO:0019867">
    <property type="term" value="C:outer membrane"/>
    <property type="evidence" value="ECO:0007669"/>
    <property type="project" value="InterPro"/>
</dbReference>
<keyword evidence="2" id="KW-1185">Reference proteome</keyword>
<name>A0A1Y0HMC3_9BACT</name>
<dbReference type="OrthoDB" id="5347351at2"/>
<dbReference type="PROSITE" id="PS51257">
    <property type="entry name" value="PROKAR_LIPOPROTEIN"/>
    <property type="match status" value="1"/>
</dbReference>
<protein>
    <recommendedName>
        <fullName evidence="3">Lipopolysaccharide-assembly protein LptE</fullName>
    </recommendedName>
</protein>
<dbReference type="AlphaFoldDB" id="A0A1Y0HMC3"/>
<gene>
    <name evidence="1" type="ORF">Sdiek1_2083</name>
</gene>
<evidence type="ECO:0008006" key="3">
    <source>
        <dbReference type="Google" id="ProtNLM"/>
    </source>
</evidence>
<dbReference type="RefSeq" id="WP_087439027.1">
    <property type="nucleotide sequence ID" value="NZ_CP021416.1"/>
</dbReference>
<proteinExistence type="predicted"/>
<dbReference type="Proteomes" id="UP000196005">
    <property type="component" value="Chromosome"/>
</dbReference>